<organism evidence="1 2">
    <name type="scientific">Candidatus Methanomarinus sp</name>
    <dbReference type="NCBI Taxonomy" id="3386244"/>
    <lineage>
        <taxon>Archaea</taxon>
        <taxon>Methanobacteriati</taxon>
        <taxon>Methanobacteriota</taxon>
        <taxon>Stenosarchaea group</taxon>
        <taxon>Methanomicrobia</taxon>
        <taxon>Methanosarcinales</taxon>
        <taxon>ANME-2 cluster</taxon>
        <taxon>Candidatus Methanocomedenaceae</taxon>
        <taxon>Candidatus Methanomarinus</taxon>
    </lineage>
</organism>
<comment type="caution">
    <text evidence="1">The sequence shown here is derived from an EMBL/GenBank/DDBJ whole genome shotgun (WGS) entry which is preliminary data.</text>
</comment>
<name>A0AC61SA48_9EURY</name>
<evidence type="ECO:0000313" key="2">
    <source>
        <dbReference type="Proteomes" id="UP000315423"/>
    </source>
</evidence>
<feature type="non-terminal residue" evidence="1">
    <location>
        <position position="1"/>
    </location>
</feature>
<dbReference type="EMBL" id="QYBA01000175">
    <property type="protein sequence ID" value="TKY91546.1"/>
    <property type="molecule type" value="Genomic_DNA"/>
</dbReference>
<reference evidence="1" key="1">
    <citation type="submission" date="2018-09" db="EMBL/GenBank/DDBJ databases">
        <title>A genomic encyclopedia of anaerobic methanotrophic archaea.</title>
        <authorList>
            <person name="Skennerton C.T."/>
            <person name="Chadwick G.L."/>
            <person name="Laso-Perez R."/>
            <person name="Leu A.O."/>
            <person name="Speth D.R."/>
            <person name="Yu H."/>
            <person name="Morgan-Lang C."/>
            <person name="Hatzenpichler R."/>
            <person name="Goudeau D."/>
            <person name="Malmstrom R."/>
            <person name="Woyke T."/>
            <person name="Hallam S."/>
            <person name="Tyson G.W."/>
            <person name="Wegener G."/>
            <person name="Boetius A."/>
            <person name="Orphan V.J."/>
        </authorList>
    </citation>
    <scope>NUCLEOTIDE SEQUENCE</scope>
    <source>
        <strain evidence="1">CONS3730D10UFb2</strain>
    </source>
</reference>
<sequence>IGVGDRLEIEDKNFIVVGVLEYTGSFFDANAAIPLDIAQDIYDMDDMVSLIFALPQEGVDGDLLAKRIKLSVDGVDTLSPSELKKEAEQNLRIFSVITVSAAVLAALIGGLSVMNTMLMSVMERTKEFGILKAIGAQQRDILLMTVGEASIMGLMGGLLGLVSGWAVIYGMNLWLADQGIVLFLITPRLVAVAMLFAILLGTASGIYPAIRATRMSPMEALRYE</sequence>
<accession>A0AC61SA48</accession>
<gene>
    <name evidence="1" type="ORF">C5S46_05230</name>
</gene>
<dbReference type="Proteomes" id="UP000315423">
    <property type="component" value="Unassembled WGS sequence"/>
</dbReference>
<protein>
    <submittedName>
        <fullName evidence="1">FtsX-like permease family protein</fullName>
    </submittedName>
</protein>
<proteinExistence type="predicted"/>
<evidence type="ECO:0000313" key="1">
    <source>
        <dbReference type="EMBL" id="TKY91546.1"/>
    </source>
</evidence>